<dbReference type="AlphaFoldDB" id="A0A0R2G436"/>
<keyword evidence="4 10" id="KW-0067">ATP-binding</keyword>
<dbReference type="SUPFAM" id="SSF52540">
    <property type="entry name" value="P-loop containing nucleoside triphosphate hydrolases"/>
    <property type="match status" value="1"/>
</dbReference>
<dbReference type="PROSITE" id="PS50893">
    <property type="entry name" value="ABC_TRANSPORTER_2"/>
    <property type="match status" value="1"/>
</dbReference>
<dbReference type="GO" id="GO:0045454">
    <property type="term" value="P:cell redox homeostasis"/>
    <property type="evidence" value="ECO:0007669"/>
    <property type="project" value="InterPro"/>
</dbReference>
<evidence type="ECO:0000256" key="5">
    <source>
        <dbReference type="ARBA" id="ARBA00022989"/>
    </source>
</evidence>
<feature type="transmembrane region" description="Helical" evidence="7">
    <location>
        <begin position="24"/>
        <end position="47"/>
    </location>
</feature>
<dbReference type="Pfam" id="PF00664">
    <property type="entry name" value="ABC_membrane"/>
    <property type="match status" value="1"/>
</dbReference>
<evidence type="ECO:0000256" key="7">
    <source>
        <dbReference type="SAM" id="Phobius"/>
    </source>
</evidence>
<feature type="domain" description="ABC transporter" evidence="8">
    <location>
        <begin position="344"/>
        <end position="578"/>
    </location>
</feature>
<feature type="transmembrane region" description="Helical" evidence="7">
    <location>
        <begin position="136"/>
        <end position="158"/>
    </location>
</feature>
<dbReference type="Gene3D" id="3.40.50.300">
    <property type="entry name" value="P-loop containing nucleotide triphosphate hydrolases"/>
    <property type="match status" value="1"/>
</dbReference>
<keyword evidence="5 7" id="KW-1133">Transmembrane helix</keyword>
<dbReference type="InterPro" id="IPR003593">
    <property type="entry name" value="AAA+_ATPase"/>
</dbReference>
<dbReference type="Pfam" id="PF00005">
    <property type="entry name" value="ABC_tran"/>
    <property type="match status" value="1"/>
</dbReference>
<feature type="transmembrane region" description="Helical" evidence="7">
    <location>
        <begin position="283"/>
        <end position="301"/>
    </location>
</feature>
<evidence type="ECO:0000256" key="2">
    <source>
        <dbReference type="ARBA" id="ARBA00022692"/>
    </source>
</evidence>
<comment type="subcellular location">
    <subcellularLocation>
        <location evidence="1">Cell membrane</location>
        <topology evidence="1">Multi-pass membrane protein</topology>
    </subcellularLocation>
</comment>
<feature type="domain" description="ABC transmembrane type-1" evidence="9">
    <location>
        <begin position="25"/>
        <end position="313"/>
    </location>
</feature>
<dbReference type="Gene3D" id="1.20.1560.10">
    <property type="entry name" value="ABC transporter type 1, transmembrane domain"/>
    <property type="match status" value="1"/>
</dbReference>
<dbReference type="InterPro" id="IPR011527">
    <property type="entry name" value="ABC1_TM_dom"/>
</dbReference>
<dbReference type="PANTHER" id="PTHR43394:SF1">
    <property type="entry name" value="ATP-BINDING CASSETTE SUB-FAMILY B MEMBER 10, MITOCHONDRIAL"/>
    <property type="match status" value="1"/>
</dbReference>
<dbReference type="OrthoDB" id="9802264at2"/>
<evidence type="ECO:0000256" key="3">
    <source>
        <dbReference type="ARBA" id="ARBA00022741"/>
    </source>
</evidence>
<dbReference type="SUPFAM" id="SSF90123">
    <property type="entry name" value="ABC transporter transmembrane region"/>
    <property type="match status" value="1"/>
</dbReference>
<evidence type="ECO:0000259" key="9">
    <source>
        <dbReference type="PROSITE" id="PS50929"/>
    </source>
</evidence>
<reference evidence="10 11" key="1">
    <citation type="journal article" date="2015" name="Genome Announc.">
        <title>Expanding the biotechnology potential of lactobacilli through comparative genomics of 213 strains and associated genera.</title>
        <authorList>
            <person name="Sun Z."/>
            <person name="Harris H.M."/>
            <person name="McCann A."/>
            <person name="Guo C."/>
            <person name="Argimon S."/>
            <person name="Zhang W."/>
            <person name="Yang X."/>
            <person name="Jeffery I.B."/>
            <person name="Cooney J.C."/>
            <person name="Kagawa T.F."/>
            <person name="Liu W."/>
            <person name="Song Y."/>
            <person name="Salvetti E."/>
            <person name="Wrobel A."/>
            <person name="Rasinkangas P."/>
            <person name="Parkhill J."/>
            <person name="Rea M.C."/>
            <person name="O'Sullivan O."/>
            <person name="Ritari J."/>
            <person name="Douillard F.P."/>
            <person name="Paul Ross R."/>
            <person name="Yang R."/>
            <person name="Briner A.E."/>
            <person name="Felis G.E."/>
            <person name="de Vos W.M."/>
            <person name="Barrangou R."/>
            <person name="Klaenhammer T.R."/>
            <person name="Caufield P.W."/>
            <person name="Cui Y."/>
            <person name="Zhang H."/>
            <person name="O'Toole P.W."/>
        </authorList>
    </citation>
    <scope>NUCLEOTIDE SEQUENCE [LARGE SCALE GENOMIC DNA]</scope>
    <source>
        <strain evidence="10 11">ATCC 27304</strain>
    </source>
</reference>
<feature type="transmembrane region" description="Helical" evidence="7">
    <location>
        <begin position="59"/>
        <end position="79"/>
    </location>
</feature>
<dbReference type="InterPro" id="IPR036640">
    <property type="entry name" value="ABC1_TM_sf"/>
</dbReference>
<gene>
    <name evidence="10" type="ORF">IV36_GL001293</name>
</gene>
<proteinExistence type="predicted"/>
<dbReference type="STRING" id="1618.IV36_GL001293"/>
<evidence type="ECO:0000256" key="1">
    <source>
        <dbReference type="ARBA" id="ARBA00004651"/>
    </source>
</evidence>
<dbReference type="GO" id="GO:0015421">
    <property type="term" value="F:ABC-type oligopeptide transporter activity"/>
    <property type="evidence" value="ECO:0007669"/>
    <property type="project" value="TreeGrafter"/>
</dbReference>
<accession>A0A0R2G436</accession>
<name>A0A0R2G436_9LACO</name>
<evidence type="ECO:0000256" key="4">
    <source>
        <dbReference type="ARBA" id="ARBA00022840"/>
    </source>
</evidence>
<evidence type="ECO:0000256" key="6">
    <source>
        <dbReference type="ARBA" id="ARBA00023136"/>
    </source>
</evidence>
<dbReference type="EMBL" id="JQAR01000003">
    <property type="protein sequence ID" value="KRN32042.1"/>
    <property type="molecule type" value="Genomic_DNA"/>
</dbReference>
<feature type="transmembrane region" description="Helical" evidence="7">
    <location>
        <begin position="253"/>
        <end position="271"/>
    </location>
</feature>
<evidence type="ECO:0000259" key="8">
    <source>
        <dbReference type="PROSITE" id="PS50893"/>
    </source>
</evidence>
<comment type="caution">
    <text evidence="10">The sequence shown here is derived from an EMBL/GenBank/DDBJ whole genome shotgun (WGS) entry which is preliminary data.</text>
</comment>
<dbReference type="GO" id="GO:0034775">
    <property type="term" value="P:glutathione transmembrane transport"/>
    <property type="evidence" value="ECO:0007669"/>
    <property type="project" value="InterPro"/>
</dbReference>
<keyword evidence="2 7" id="KW-0812">Transmembrane</keyword>
<keyword evidence="3" id="KW-0547">Nucleotide-binding</keyword>
<dbReference type="PROSITE" id="PS50929">
    <property type="entry name" value="ABC_TM1F"/>
    <property type="match status" value="1"/>
</dbReference>
<dbReference type="SMART" id="SM00382">
    <property type="entry name" value="AAA"/>
    <property type="match status" value="1"/>
</dbReference>
<dbReference type="InterPro" id="IPR027417">
    <property type="entry name" value="P-loop_NTPase"/>
</dbReference>
<dbReference type="InterPro" id="IPR014223">
    <property type="entry name" value="ABC_CydC/D"/>
</dbReference>
<evidence type="ECO:0000313" key="11">
    <source>
        <dbReference type="Proteomes" id="UP000051727"/>
    </source>
</evidence>
<keyword evidence="6 7" id="KW-0472">Membrane</keyword>
<dbReference type="PATRIC" id="fig|1618.3.peg.1309"/>
<protein>
    <submittedName>
        <fullName evidence="10">Transport ATP-binding protein CydD</fullName>
    </submittedName>
</protein>
<dbReference type="NCBIfam" id="TIGR02868">
    <property type="entry name" value="CydC"/>
    <property type="match status" value="1"/>
</dbReference>
<feature type="transmembrane region" description="Helical" evidence="7">
    <location>
        <begin position="164"/>
        <end position="187"/>
    </location>
</feature>
<dbReference type="Proteomes" id="UP000051727">
    <property type="component" value="Unassembled WGS sequence"/>
</dbReference>
<dbReference type="GO" id="GO:0016887">
    <property type="term" value="F:ATP hydrolysis activity"/>
    <property type="evidence" value="ECO:0007669"/>
    <property type="project" value="InterPro"/>
</dbReference>
<evidence type="ECO:0000313" key="10">
    <source>
        <dbReference type="EMBL" id="KRN32042.1"/>
    </source>
</evidence>
<dbReference type="InterPro" id="IPR039421">
    <property type="entry name" value="Type_1_exporter"/>
</dbReference>
<dbReference type="PANTHER" id="PTHR43394">
    <property type="entry name" value="ATP-DEPENDENT PERMEASE MDL1, MITOCHONDRIAL"/>
    <property type="match status" value="1"/>
</dbReference>
<sequence length="586" mass="65778">MKIFKLFKKDTWIRPFLGKYRKSLFFALALGFMTFFCGGALMFNSGFLISKSAAHPENILLVYVPIVLTRAFGIGRPVFRYLERLTSHNWVLKLTSELRLKLYRVLEKDAVFFKNKYQTGDILGLLSEDIDHIQNLYLRTVFPTVIAWILTVFIVIALGIFSLWFALIMLLLLCVQVILFPLMAILVNGARQEKQKMLKNELYTELTDNILGVSDWIFSQRGKEYLEFHKEIEDKLHHVTRAIKKSNHYRNTGVQLMFGVIAIALLLWSGMQFPGNHGGAANWIAAFVLVIFPLIDAFAPLDDAAQETNIYQDSLKRLNGLSNESSKDRKPSASIKQLKTPFVLTVNNLSYHYPDDNKQVLDDLTLSVGSGQKLAILGRSGSGKTTLAKLLRGDLQPSVGSLKLNGIDVSELGESISDYIGVIHQAPYLFNTTISNNLRVGNEDATAASLWNVLERVGLKDLVASLPEGLETVVDEAGLRFSGGERHRLALARILLKNTPIVILDEPTVSLDPLTEQDLIETFMKQLEGKTIIWITHHLQGLSMMDKVIFIEDGKLKIEGSPGELASSNEHYKKLLAIDHGDYVVE</sequence>
<organism evidence="10 11">
    <name type="scientific">Liquorilactobacillus mali</name>
    <dbReference type="NCBI Taxonomy" id="1618"/>
    <lineage>
        <taxon>Bacteria</taxon>
        <taxon>Bacillati</taxon>
        <taxon>Bacillota</taxon>
        <taxon>Bacilli</taxon>
        <taxon>Lactobacillales</taxon>
        <taxon>Lactobacillaceae</taxon>
        <taxon>Liquorilactobacillus</taxon>
    </lineage>
</organism>
<dbReference type="CDD" id="cd03247">
    <property type="entry name" value="ABCC_cytochrome_bd"/>
    <property type="match status" value="1"/>
</dbReference>
<dbReference type="GO" id="GO:0005524">
    <property type="term" value="F:ATP binding"/>
    <property type="evidence" value="ECO:0007669"/>
    <property type="project" value="UniProtKB-KW"/>
</dbReference>
<dbReference type="RefSeq" id="WP_056990567.1">
    <property type="nucleotide sequence ID" value="NZ_JATAAJ010000005.1"/>
</dbReference>
<dbReference type="GO" id="GO:0005886">
    <property type="term" value="C:plasma membrane"/>
    <property type="evidence" value="ECO:0007669"/>
    <property type="project" value="UniProtKB-SubCell"/>
</dbReference>
<dbReference type="InterPro" id="IPR003439">
    <property type="entry name" value="ABC_transporter-like_ATP-bd"/>
</dbReference>